<evidence type="ECO:0000313" key="2">
    <source>
        <dbReference type="Proteomes" id="UP000460435"/>
    </source>
</evidence>
<protein>
    <recommendedName>
        <fullName evidence="3">Sigma-70 family RNA polymerase sigma factor</fullName>
    </recommendedName>
</protein>
<accession>A0A7K3MCU3</accession>
<name>A0A7K3MCU3_9ACTN</name>
<evidence type="ECO:0000313" key="1">
    <source>
        <dbReference type="EMBL" id="NDL60218.1"/>
    </source>
</evidence>
<comment type="caution">
    <text evidence="1">The sequence shown here is derived from an EMBL/GenBank/DDBJ whole genome shotgun (WGS) entry which is preliminary data.</text>
</comment>
<dbReference type="RefSeq" id="WP_162452917.1">
    <property type="nucleotide sequence ID" value="NZ_WLZY01000010.1"/>
</dbReference>
<gene>
    <name evidence="1" type="ORF">F7O44_24395</name>
</gene>
<proteinExistence type="predicted"/>
<evidence type="ECO:0008006" key="3">
    <source>
        <dbReference type="Google" id="ProtNLM"/>
    </source>
</evidence>
<organism evidence="1 2">
    <name type="scientific">Phytoactinopolyspora mesophila</name>
    <dbReference type="NCBI Taxonomy" id="2650750"/>
    <lineage>
        <taxon>Bacteria</taxon>
        <taxon>Bacillati</taxon>
        <taxon>Actinomycetota</taxon>
        <taxon>Actinomycetes</taxon>
        <taxon>Jiangellales</taxon>
        <taxon>Jiangellaceae</taxon>
        <taxon>Phytoactinopolyspora</taxon>
    </lineage>
</organism>
<reference evidence="1 2" key="1">
    <citation type="submission" date="2019-11" db="EMBL/GenBank/DDBJ databases">
        <authorList>
            <person name="Li X.-J."/>
            <person name="Feng X.-M."/>
        </authorList>
    </citation>
    <scope>NUCLEOTIDE SEQUENCE [LARGE SCALE GENOMIC DNA]</scope>
    <source>
        <strain evidence="1 2">XMNu-373</strain>
    </source>
</reference>
<dbReference type="AlphaFoldDB" id="A0A7K3MCU3"/>
<dbReference type="EMBL" id="WLZY01000010">
    <property type="protein sequence ID" value="NDL60218.1"/>
    <property type="molecule type" value="Genomic_DNA"/>
</dbReference>
<keyword evidence="2" id="KW-1185">Reference proteome</keyword>
<dbReference type="Proteomes" id="UP000460435">
    <property type="component" value="Unassembled WGS sequence"/>
</dbReference>
<sequence length="197" mass="20704">MRADSALGALIEAAQRDAAANDAGRTVLQILLGHAVRIAARAYRPGVAGICGDLSQLSASSVTGVWEVIRVYPVRRRSRRIAANVALDARRTFARTLHQANCAELPVEPAYLDVPVPEAALDAGVELLGVLAWGIDQRVITPSEAALLTRVYCPAPGEAGGAAVADQLGLPWPTVRQRCSRAVRRLASAVSAVGHCA</sequence>